<protein>
    <submittedName>
        <fullName evidence="1">Uncharacterized protein</fullName>
    </submittedName>
</protein>
<accession>A0ABY1ZFC8</accession>
<name>A0ABY1ZFC8_9GAMM</name>
<dbReference type="Proteomes" id="UP000291334">
    <property type="component" value="Unassembled WGS sequence"/>
</dbReference>
<organism evidence="1 2">
    <name type="scientific">Phytopseudomonas dryadis</name>
    <dbReference type="NCBI Taxonomy" id="2487520"/>
    <lineage>
        <taxon>Bacteria</taxon>
        <taxon>Pseudomonadati</taxon>
        <taxon>Pseudomonadota</taxon>
        <taxon>Gammaproteobacteria</taxon>
        <taxon>Pseudomonadales</taxon>
        <taxon>Pseudomonadaceae</taxon>
        <taxon>Phytopseudomonas</taxon>
    </lineage>
</organism>
<keyword evidence="2" id="KW-1185">Reference proteome</keyword>
<comment type="caution">
    <text evidence="1">The sequence shown here is derived from an EMBL/GenBank/DDBJ whole genome shotgun (WGS) entry which is preliminary data.</text>
</comment>
<dbReference type="RefSeq" id="WP_131174493.1">
    <property type="nucleotide sequence ID" value="NZ_QJUM01000002.1"/>
</dbReference>
<evidence type="ECO:0000313" key="2">
    <source>
        <dbReference type="Proteomes" id="UP000291334"/>
    </source>
</evidence>
<proteinExistence type="predicted"/>
<dbReference type="EMBL" id="QJUM01000002">
    <property type="protein sequence ID" value="TBV09346.1"/>
    <property type="molecule type" value="Genomic_DNA"/>
</dbReference>
<sequence>MNEQRHSPEHDDQQVLRHVREHTRAQPSAAMDARILAAAASQRPKAAGLGERVHGWLFGSGSRGRWSAAFGCVALLGLGLGLSLKTLQDVPTTYDAPAPMLQRQVMPAPIHGAPSQESRARASNGAIPESAPLAEQAAEAPKIVARMAAPQALSLSKEVLDTLQDIARLRERGQDDAAAEQVEALRRRYPDLDIEAELLRLRQ</sequence>
<gene>
    <name evidence="1" type="ORF">DNK34_02080</name>
</gene>
<evidence type="ECO:0000313" key="1">
    <source>
        <dbReference type="EMBL" id="TBV09346.1"/>
    </source>
</evidence>
<reference evidence="1 2" key="1">
    <citation type="submission" date="2018-06" db="EMBL/GenBank/DDBJ databases">
        <title>Three novel Pseudomonas species isolated from symptomatic oak.</title>
        <authorList>
            <person name="Bueno-Gonzalez V."/>
            <person name="Brady C."/>
        </authorList>
    </citation>
    <scope>NUCLEOTIDE SEQUENCE [LARGE SCALE GENOMIC DNA]</scope>
    <source>
        <strain evidence="1 2">P26B</strain>
    </source>
</reference>